<dbReference type="PANTHER" id="PTHR12993">
    <property type="entry name" value="N-ACETYLGLUCOSAMINYL-PHOSPHATIDYLINOSITOL DE-N-ACETYLASE-RELATED"/>
    <property type="match status" value="1"/>
</dbReference>
<reference evidence="2 3" key="1">
    <citation type="submission" date="2021-05" db="EMBL/GenBank/DDBJ databases">
        <title>Novel Bacillus species.</title>
        <authorList>
            <person name="Liu G."/>
        </authorList>
    </citation>
    <scope>NUCLEOTIDE SEQUENCE [LARGE SCALE GENOMIC DNA]</scope>
    <source>
        <strain evidence="3">FJAT-49780</strain>
    </source>
</reference>
<dbReference type="InterPro" id="IPR024078">
    <property type="entry name" value="LmbE-like_dom_sf"/>
</dbReference>
<organism evidence="2 3">
    <name type="scientific">Lederbergia citri</name>
    <dbReference type="NCBI Taxonomy" id="2833580"/>
    <lineage>
        <taxon>Bacteria</taxon>
        <taxon>Bacillati</taxon>
        <taxon>Bacillota</taxon>
        <taxon>Bacilli</taxon>
        <taxon>Bacillales</taxon>
        <taxon>Bacillaceae</taxon>
        <taxon>Lederbergia</taxon>
    </lineage>
</organism>
<evidence type="ECO:0000313" key="3">
    <source>
        <dbReference type="Proteomes" id="UP000681414"/>
    </source>
</evidence>
<protein>
    <submittedName>
        <fullName evidence="2">PIG-L family deacetylase</fullName>
    </submittedName>
</protein>
<evidence type="ECO:0000313" key="2">
    <source>
        <dbReference type="EMBL" id="MBS4197590.1"/>
    </source>
</evidence>
<dbReference type="SUPFAM" id="SSF102588">
    <property type="entry name" value="LmbE-like"/>
    <property type="match status" value="1"/>
</dbReference>
<comment type="caution">
    <text evidence="2">The sequence shown here is derived from an EMBL/GenBank/DDBJ whole genome shotgun (WGS) entry which is preliminary data.</text>
</comment>
<name>A0A942TH78_9BACI</name>
<dbReference type="Gene3D" id="3.40.50.10320">
    <property type="entry name" value="LmbE-like"/>
    <property type="match status" value="1"/>
</dbReference>
<proteinExistence type="predicted"/>
<dbReference type="Pfam" id="PF02585">
    <property type="entry name" value="PIG-L"/>
    <property type="match status" value="1"/>
</dbReference>
<dbReference type="GO" id="GO:0016811">
    <property type="term" value="F:hydrolase activity, acting on carbon-nitrogen (but not peptide) bonds, in linear amides"/>
    <property type="evidence" value="ECO:0007669"/>
    <property type="project" value="TreeGrafter"/>
</dbReference>
<evidence type="ECO:0000256" key="1">
    <source>
        <dbReference type="ARBA" id="ARBA00001947"/>
    </source>
</evidence>
<gene>
    <name evidence="2" type="ORF">KHA97_21320</name>
</gene>
<dbReference type="InterPro" id="IPR003737">
    <property type="entry name" value="GlcNAc_PI_deacetylase-related"/>
</dbReference>
<dbReference type="PANTHER" id="PTHR12993:SF29">
    <property type="entry name" value="BLR3841 PROTEIN"/>
    <property type="match status" value="1"/>
</dbReference>
<dbReference type="Proteomes" id="UP000681414">
    <property type="component" value="Unassembled WGS sequence"/>
</dbReference>
<dbReference type="RefSeq" id="WP_213126806.1">
    <property type="nucleotide sequence ID" value="NZ_JAGYPG010000004.1"/>
</dbReference>
<keyword evidence="3" id="KW-1185">Reference proteome</keyword>
<dbReference type="AlphaFoldDB" id="A0A942TH78"/>
<accession>A0A942TH78</accession>
<sequence length="301" mass="34873">MLFADIKKFFVKLFQYFIGKMIDNIQGREKVIKLIETIRGLYIYPRIMLGRIITLNNLNRTDVLVFAAHADDDVLGLGTTLYRHSLKGDNVKVVFITNGTGRGGESWAVTRRESKKKSNIRYKEAVQALSLINIPENNIYCLGFPDGGTQRYLKNISDDIHFLINKLRPGRIYVHCIEGGHRDHDLTSYVVKSVCNKINYNQLFEWTEYYPNQPLGTHNVKFLLTPSSSIKENTIKITQYERNLKKKMLACHQSQDVEQYFLQGEAIRVATTTDMEMDLYKYSQFSRKKLNPIIEEVNKCI</sequence>
<comment type="cofactor">
    <cofactor evidence="1">
        <name>Zn(2+)</name>
        <dbReference type="ChEBI" id="CHEBI:29105"/>
    </cofactor>
</comment>
<dbReference type="EMBL" id="JAGYPG010000004">
    <property type="protein sequence ID" value="MBS4197590.1"/>
    <property type="molecule type" value="Genomic_DNA"/>
</dbReference>